<evidence type="ECO:0000313" key="1">
    <source>
        <dbReference type="EMBL" id="SIN89485.1"/>
    </source>
</evidence>
<gene>
    <name evidence="1" type="ORF">SAMN05444168_1196</name>
</gene>
<dbReference type="AlphaFoldDB" id="A0A1N6F2J6"/>
<accession>A0A1N6F2J6</accession>
<organism evidence="1 2">
    <name type="scientific">Paraburkholderia phenazinium</name>
    <dbReference type="NCBI Taxonomy" id="60549"/>
    <lineage>
        <taxon>Bacteria</taxon>
        <taxon>Pseudomonadati</taxon>
        <taxon>Pseudomonadota</taxon>
        <taxon>Betaproteobacteria</taxon>
        <taxon>Burkholderiales</taxon>
        <taxon>Burkholderiaceae</taxon>
        <taxon>Paraburkholderia</taxon>
    </lineage>
</organism>
<protein>
    <recommendedName>
        <fullName evidence="3">DUF2917 family protein</fullName>
    </recommendedName>
</protein>
<dbReference type="RefSeq" id="WP_074263433.1">
    <property type="nucleotide sequence ID" value="NZ_FSRM01000001.1"/>
</dbReference>
<dbReference type="EMBL" id="FSRM01000001">
    <property type="protein sequence ID" value="SIN89485.1"/>
    <property type="molecule type" value="Genomic_DNA"/>
</dbReference>
<evidence type="ECO:0008006" key="3">
    <source>
        <dbReference type="Google" id="ProtNLM"/>
    </source>
</evidence>
<dbReference type="InterPro" id="IPR021317">
    <property type="entry name" value="DUF2917"/>
</dbReference>
<reference evidence="1 2" key="1">
    <citation type="submission" date="2016-11" db="EMBL/GenBank/DDBJ databases">
        <authorList>
            <person name="Jaros S."/>
            <person name="Januszkiewicz K."/>
            <person name="Wedrychowicz H."/>
        </authorList>
    </citation>
    <scope>NUCLEOTIDE SEQUENCE [LARGE SCALE GENOMIC DNA]</scope>
    <source>
        <strain evidence="1 2">GAS86</strain>
    </source>
</reference>
<sequence length="129" mass="15265">MQHANPQFDCSQLSGDHDAVRETYAPRMVIHLSLVPRQTVSWRVVADCEVRAHGSRVWLTRIFSPHDYWMQVGDVIRIARGERIWLSADGDRPVEVTLTSEYVERRRLLRRRPLRWLRRLLDILLPLAR</sequence>
<dbReference type="Proteomes" id="UP000184693">
    <property type="component" value="Unassembled WGS sequence"/>
</dbReference>
<evidence type="ECO:0000313" key="2">
    <source>
        <dbReference type="Proteomes" id="UP000184693"/>
    </source>
</evidence>
<dbReference type="OrthoDB" id="9005660at2"/>
<dbReference type="Pfam" id="PF11142">
    <property type="entry name" value="DUF2917"/>
    <property type="match status" value="1"/>
</dbReference>
<proteinExistence type="predicted"/>
<name>A0A1N6F2J6_9BURK</name>